<name>A0A804QCJ4_MAIZE</name>
<keyword evidence="5" id="KW-1185">Reference proteome</keyword>
<reference evidence="4" key="2">
    <citation type="submission" date="2019-07" db="EMBL/GenBank/DDBJ databases">
        <authorList>
            <person name="Seetharam A."/>
            <person name="Woodhouse M."/>
            <person name="Cannon E."/>
        </authorList>
    </citation>
    <scope>NUCLEOTIDE SEQUENCE [LARGE SCALE GENOMIC DNA]</scope>
    <source>
        <strain evidence="4">cv. B73</strain>
    </source>
</reference>
<accession>A0A804QCJ4</accession>
<dbReference type="EnsemblPlants" id="Zm00001eb321520_T001">
    <property type="protein sequence ID" value="Zm00001eb321520_P001"/>
    <property type="gene ID" value="Zm00001eb321520"/>
</dbReference>
<keyword evidence="3" id="KW-0812">Transmembrane</keyword>
<dbReference type="PANTHER" id="PTHR43650:SF17">
    <property type="entry name" value="PYROPHOSPHATE--FRUCTOSE 6-PHOSPHATE 1-PHOSPHOTRANSFERASE SUBUNIT ALPHA 1"/>
    <property type="match status" value="1"/>
</dbReference>
<reference evidence="5" key="1">
    <citation type="submission" date="2015-12" db="EMBL/GenBank/DDBJ databases">
        <title>Update maize B73 reference genome by single molecule sequencing technologies.</title>
        <authorList>
            <consortium name="Maize Genome Sequencing Project"/>
            <person name="Ware D."/>
        </authorList>
    </citation>
    <scope>NUCLEOTIDE SEQUENCE [LARGE SCALE GENOMIC DNA]</scope>
    <source>
        <strain evidence="5">cv. B73</strain>
    </source>
</reference>
<keyword evidence="3" id="KW-1133">Transmembrane helix</keyword>
<proteinExistence type="predicted"/>
<dbReference type="GO" id="GO:0003872">
    <property type="term" value="F:6-phosphofructokinase activity"/>
    <property type="evidence" value="ECO:0007669"/>
    <property type="project" value="InterPro"/>
</dbReference>
<dbReference type="PANTHER" id="PTHR43650">
    <property type="entry name" value="PYROPHOSPHATE--FRUCTOSE 6-PHOSPHATE 1-PHOSPHOTRANSFERASE"/>
    <property type="match status" value="1"/>
</dbReference>
<dbReference type="InterPro" id="IPR035966">
    <property type="entry name" value="PKF_sf"/>
</dbReference>
<keyword evidence="2" id="KW-0324">Glycolysis</keyword>
<protein>
    <submittedName>
        <fullName evidence="4">Uncharacterized protein</fullName>
    </submittedName>
</protein>
<keyword evidence="1" id="KW-0963">Cytoplasm</keyword>
<dbReference type="AlphaFoldDB" id="A0A804QCJ4"/>
<dbReference type="InParanoid" id="A0A804QCJ4"/>
<dbReference type="SUPFAM" id="SSF53784">
    <property type="entry name" value="Phosphofructokinase"/>
    <property type="match status" value="1"/>
</dbReference>
<evidence type="ECO:0000256" key="3">
    <source>
        <dbReference type="SAM" id="Phobius"/>
    </source>
</evidence>
<evidence type="ECO:0000313" key="5">
    <source>
        <dbReference type="Proteomes" id="UP000007305"/>
    </source>
</evidence>
<reference evidence="4" key="3">
    <citation type="submission" date="2021-05" db="UniProtKB">
        <authorList>
            <consortium name="EnsemblPlants"/>
        </authorList>
    </citation>
    <scope>IDENTIFICATION</scope>
    <source>
        <strain evidence="4">cv. B73</strain>
    </source>
</reference>
<organism evidence="4 5">
    <name type="scientific">Zea mays</name>
    <name type="common">Maize</name>
    <dbReference type="NCBI Taxonomy" id="4577"/>
    <lineage>
        <taxon>Eukaryota</taxon>
        <taxon>Viridiplantae</taxon>
        <taxon>Streptophyta</taxon>
        <taxon>Embryophyta</taxon>
        <taxon>Tracheophyta</taxon>
        <taxon>Spermatophyta</taxon>
        <taxon>Magnoliopsida</taxon>
        <taxon>Liliopsida</taxon>
        <taxon>Poales</taxon>
        <taxon>Poaceae</taxon>
        <taxon>PACMAD clade</taxon>
        <taxon>Panicoideae</taxon>
        <taxon>Andropogonodae</taxon>
        <taxon>Andropogoneae</taxon>
        <taxon>Tripsacinae</taxon>
        <taxon>Zea</taxon>
    </lineage>
</organism>
<feature type="transmembrane region" description="Helical" evidence="3">
    <location>
        <begin position="56"/>
        <end position="80"/>
    </location>
</feature>
<dbReference type="Gramene" id="Zm00001eb321520_T001">
    <property type="protein sequence ID" value="Zm00001eb321520_P001"/>
    <property type="gene ID" value="Zm00001eb321520"/>
</dbReference>
<keyword evidence="3" id="KW-0472">Membrane</keyword>
<dbReference type="Gene3D" id="3.40.50.460">
    <property type="entry name" value="Phosphofructokinase domain"/>
    <property type="match status" value="1"/>
</dbReference>
<evidence type="ECO:0000256" key="1">
    <source>
        <dbReference type="ARBA" id="ARBA00022490"/>
    </source>
</evidence>
<evidence type="ECO:0000313" key="4">
    <source>
        <dbReference type="EnsemblPlants" id="Zm00001eb321520_P001"/>
    </source>
</evidence>
<dbReference type="Proteomes" id="UP000007305">
    <property type="component" value="Chromosome 7"/>
</dbReference>
<evidence type="ECO:0000256" key="2">
    <source>
        <dbReference type="ARBA" id="ARBA00023152"/>
    </source>
</evidence>
<sequence length="81" mass="9211">MGRKASHVALECALQSHPNMVILGEEVAASKLTIFDITKQICDVVQARVEKDKNHVVILFLRALWRIFLSYMLCFSSTFLD</sequence>